<dbReference type="EMBL" id="JAUCMV010000003">
    <property type="protein sequence ID" value="KAK0409736.1"/>
    <property type="molecule type" value="Genomic_DNA"/>
</dbReference>
<keyword evidence="3" id="KW-1185">Reference proteome</keyword>
<proteinExistence type="predicted"/>
<sequence length="402" mass="45085">MSDNRGFVEEEETEAETARATFYVDQPEPAPSRQRFASGNAQSSTSKTHQSQNVSVRHLKSVSDTEIVSHGGDVRASFQKNTLKHIKNKPPTGINMERDDGTQTSTVSGSRRPSIFQTLRERIMHQPVTDFGVGDAKDPADDDKAVSCCCSSWTRFVDTMGNRQTKFCKVLRQLRPCLIDAKLALIKFGAELERELRPGPDNVCTKIADAINEINSIICDSSLNIPPKESSNMRLLTDELAVLLRVCTEVYDHWQLIQGLQHKSSLNAVQTATSGSSPMLETKDGIDAIEKIDKVHSLKERITRNVNMIELQLIFIDKKCERRWWLKDLIRVLQAVMKLLLFISAAISVAYHQDQGYPIATLILTIGQGVIDMFDQLFVQRYDPKDINIQNSAKTGRKPVPS</sequence>
<reference evidence="2" key="1">
    <citation type="submission" date="2023-06" db="EMBL/GenBank/DDBJ databases">
        <title>Genomic analysis of the entomopathogenic nematode Steinernema hermaphroditum.</title>
        <authorList>
            <person name="Schwarz E.M."/>
            <person name="Heppert J.K."/>
            <person name="Baniya A."/>
            <person name="Schwartz H.T."/>
            <person name="Tan C.-H."/>
            <person name="Antoshechkin I."/>
            <person name="Sternberg P.W."/>
            <person name="Goodrich-Blair H."/>
            <person name="Dillman A.R."/>
        </authorList>
    </citation>
    <scope>NUCLEOTIDE SEQUENCE</scope>
    <source>
        <strain evidence="2">PS9179</strain>
        <tissue evidence="2">Whole animal</tissue>
    </source>
</reference>
<evidence type="ECO:0000313" key="3">
    <source>
        <dbReference type="Proteomes" id="UP001175271"/>
    </source>
</evidence>
<comment type="caution">
    <text evidence="2">The sequence shown here is derived from an EMBL/GenBank/DDBJ whole genome shotgun (WGS) entry which is preliminary data.</text>
</comment>
<name>A0AA39HR25_9BILA</name>
<feature type="region of interest" description="Disordered" evidence="1">
    <location>
        <begin position="85"/>
        <end position="111"/>
    </location>
</feature>
<feature type="compositionally biased region" description="Polar residues" evidence="1">
    <location>
        <begin position="102"/>
        <end position="111"/>
    </location>
</feature>
<feature type="region of interest" description="Disordered" evidence="1">
    <location>
        <begin position="1"/>
        <end position="59"/>
    </location>
</feature>
<dbReference type="Proteomes" id="UP001175271">
    <property type="component" value="Unassembled WGS sequence"/>
</dbReference>
<protein>
    <submittedName>
        <fullName evidence="2">Uncharacterized protein</fullName>
    </submittedName>
</protein>
<evidence type="ECO:0000313" key="2">
    <source>
        <dbReference type="EMBL" id="KAK0409736.1"/>
    </source>
</evidence>
<gene>
    <name evidence="2" type="ORF">QR680_004725</name>
</gene>
<evidence type="ECO:0000256" key="1">
    <source>
        <dbReference type="SAM" id="MobiDB-lite"/>
    </source>
</evidence>
<organism evidence="2 3">
    <name type="scientific">Steinernema hermaphroditum</name>
    <dbReference type="NCBI Taxonomy" id="289476"/>
    <lineage>
        <taxon>Eukaryota</taxon>
        <taxon>Metazoa</taxon>
        <taxon>Ecdysozoa</taxon>
        <taxon>Nematoda</taxon>
        <taxon>Chromadorea</taxon>
        <taxon>Rhabditida</taxon>
        <taxon>Tylenchina</taxon>
        <taxon>Panagrolaimomorpha</taxon>
        <taxon>Strongyloidoidea</taxon>
        <taxon>Steinernematidae</taxon>
        <taxon>Steinernema</taxon>
    </lineage>
</organism>
<feature type="compositionally biased region" description="Polar residues" evidence="1">
    <location>
        <begin position="35"/>
        <end position="55"/>
    </location>
</feature>
<accession>A0AA39HR25</accession>
<dbReference type="AlphaFoldDB" id="A0AA39HR25"/>